<organism evidence="2 3">
    <name type="scientific">Mixta gaviniae</name>
    <dbReference type="NCBI Taxonomy" id="665914"/>
    <lineage>
        <taxon>Bacteria</taxon>
        <taxon>Pseudomonadati</taxon>
        <taxon>Pseudomonadota</taxon>
        <taxon>Gammaproteobacteria</taxon>
        <taxon>Enterobacterales</taxon>
        <taxon>Erwiniaceae</taxon>
        <taxon>Mixta</taxon>
    </lineage>
</organism>
<protein>
    <submittedName>
        <fullName evidence="2">Phospholipase</fullName>
    </submittedName>
</protein>
<gene>
    <name evidence="2" type="ORF">C2E15_17565</name>
</gene>
<dbReference type="EMBL" id="CP026377">
    <property type="protein sequence ID" value="AUX94703.1"/>
    <property type="molecule type" value="Genomic_DNA"/>
</dbReference>
<dbReference type="PANTHER" id="PTHR10185:SF17">
    <property type="entry name" value="GM01519P-RELATED"/>
    <property type="match status" value="1"/>
</dbReference>
<dbReference type="SMART" id="SM00155">
    <property type="entry name" value="PLDc"/>
    <property type="match status" value="2"/>
</dbReference>
<feature type="domain" description="PLD phosphodiesterase" evidence="1">
    <location>
        <begin position="339"/>
        <end position="366"/>
    </location>
</feature>
<feature type="domain" description="PLD phosphodiesterase" evidence="1">
    <location>
        <begin position="143"/>
        <end position="170"/>
    </location>
</feature>
<dbReference type="InterPro" id="IPR001736">
    <property type="entry name" value="PLipase_D/transphosphatidylase"/>
</dbReference>
<dbReference type="InterPro" id="IPR025202">
    <property type="entry name" value="PLD-like_dom"/>
</dbReference>
<keyword evidence="3" id="KW-1185">Reference proteome</keyword>
<dbReference type="RefSeq" id="WP_104958515.1">
    <property type="nucleotide sequence ID" value="NZ_CP026377.1"/>
</dbReference>
<dbReference type="SUPFAM" id="SSF56024">
    <property type="entry name" value="Phospholipase D/nuclease"/>
    <property type="match status" value="2"/>
</dbReference>
<dbReference type="Pfam" id="PF13091">
    <property type="entry name" value="PLDc_2"/>
    <property type="match status" value="2"/>
</dbReference>
<dbReference type="GO" id="GO:0003824">
    <property type="term" value="F:catalytic activity"/>
    <property type="evidence" value="ECO:0007669"/>
    <property type="project" value="InterPro"/>
</dbReference>
<dbReference type="CDD" id="cd09107">
    <property type="entry name" value="PLDc_vPLD3_4_5_like_2"/>
    <property type="match status" value="1"/>
</dbReference>
<dbReference type="KEGG" id="pgz:C2E15_17565"/>
<dbReference type="PANTHER" id="PTHR10185">
    <property type="entry name" value="PHOSPHOLIPASE D - RELATED"/>
    <property type="match status" value="1"/>
</dbReference>
<dbReference type="Proteomes" id="UP000238365">
    <property type="component" value="Chromosome"/>
</dbReference>
<dbReference type="GO" id="GO:0006793">
    <property type="term" value="P:phosphorus metabolic process"/>
    <property type="evidence" value="ECO:0007669"/>
    <property type="project" value="UniProtKB-ARBA"/>
</dbReference>
<dbReference type="AlphaFoldDB" id="A0A2L0IJG2"/>
<dbReference type="PROSITE" id="PS50035">
    <property type="entry name" value="PLD"/>
    <property type="match status" value="2"/>
</dbReference>
<name>A0A2L0IJG2_9GAMM</name>
<evidence type="ECO:0000313" key="3">
    <source>
        <dbReference type="Proteomes" id="UP000238365"/>
    </source>
</evidence>
<proteinExistence type="predicted"/>
<dbReference type="Gene3D" id="3.30.870.10">
    <property type="entry name" value="Endonuclease Chain A"/>
    <property type="match status" value="2"/>
</dbReference>
<sequence length="422" mass="47394">MPDIYLHGRRHRRLWQLLWSSTLLIVSYGADARFESEGYELVYTAPVETQLQADDLRRSDEVWRDMFAAAHQRIDIAQFYVANQSGSRLDAVLQALRAAGERGVKIRFLMEEKGLRNSTPETLAQLKAIPHLELRLMPFGRLSGGIIHAKYFVIDDRQAFVGSQNFDWRALEHIQETGLRITDPPVVAQIAAIFAQDWQAQALIAEDRPVPTIDHHAQRTDARSGNYLVASPRAWNPVGVLDSQEMLPQLLASATDSVRVQVMDYAPLSWGPQRSRPFYPVIDNALRSAAARGVRIELMVADWNTGQPDISWLKSLALAPNVTIKVVTIPQASSGFIPYARVIHSKIMIVDDRLAWVGTSNWRGGYFDNSRNLELVLNNEPMAQRLNQLYQQLWSSPYAAPLRIADDYPQPAPGGGKPSPSP</sequence>
<evidence type="ECO:0000259" key="1">
    <source>
        <dbReference type="PROSITE" id="PS50035"/>
    </source>
</evidence>
<reference evidence="2 3" key="1">
    <citation type="submission" date="2018-01" db="EMBL/GenBank/DDBJ databases">
        <title>Complete and assembled Genome of Pantoea gaviniae DSM22758T.</title>
        <authorList>
            <person name="Stevens M.J.A."/>
            <person name="Zurfluh K."/>
            <person name="Stephan R."/>
        </authorList>
    </citation>
    <scope>NUCLEOTIDE SEQUENCE [LARGE SCALE GENOMIC DNA]</scope>
    <source>
        <strain evidence="2 3">DSM 22758</strain>
    </source>
</reference>
<dbReference type="InterPro" id="IPR050874">
    <property type="entry name" value="Diverse_PLD-related"/>
</dbReference>
<evidence type="ECO:0000313" key="2">
    <source>
        <dbReference type="EMBL" id="AUX94703.1"/>
    </source>
</evidence>
<accession>A0A2L0IJG2</accession>